<comment type="caution">
    <text evidence="14">The sequence shown here is derived from an EMBL/GenBank/DDBJ whole genome shotgun (WGS) entry which is preliminary data.</text>
</comment>
<dbReference type="SUPFAM" id="SSF56091">
    <property type="entry name" value="DNA ligase/mRNA capping enzyme, catalytic domain"/>
    <property type="match status" value="1"/>
</dbReference>
<keyword evidence="3" id="KW-0507">mRNA processing</keyword>
<dbReference type="GO" id="GO:0005634">
    <property type="term" value="C:nucleus"/>
    <property type="evidence" value="ECO:0007669"/>
    <property type="project" value="UniProtKB-SubCell"/>
</dbReference>
<evidence type="ECO:0000259" key="13">
    <source>
        <dbReference type="Pfam" id="PF03919"/>
    </source>
</evidence>
<evidence type="ECO:0000256" key="9">
    <source>
        <dbReference type="ARBA" id="ARBA00023242"/>
    </source>
</evidence>
<dbReference type="EC" id="2.7.7.50" evidence="2"/>
<dbReference type="InParanoid" id="S7XJV5"/>
<dbReference type="HOGENOM" id="CLU_021710_0_2_1"/>
<keyword evidence="4" id="KW-0808">Transferase</keyword>
<evidence type="ECO:0000313" key="14">
    <source>
        <dbReference type="EMBL" id="EPR79324.1"/>
    </source>
</evidence>
<dbReference type="CDD" id="cd07895">
    <property type="entry name" value="Adenylation_mRNA_capping"/>
    <property type="match status" value="1"/>
</dbReference>
<keyword evidence="8" id="KW-0342">GTP-binding</keyword>
<dbReference type="GO" id="GO:0005524">
    <property type="term" value="F:ATP binding"/>
    <property type="evidence" value="ECO:0007669"/>
    <property type="project" value="InterPro"/>
</dbReference>
<evidence type="ECO:0000313" key="15">
    <source>
        <dbReference type="Proteomes" id="UP000014978"/>
    </source>
</evidence>
<dbReference type="InterPro" id="IPR051029">
    <property type="entry name" value="mRNA_Capping_Enz/RNA_Phosphat"/>
</dbReference>
<evidence type="ECO:0000256" key="7">
    <source>
        <dbReference type="ARBA" id="ARBA00023042"/>
    </source>
</evidence>
<dbReference type="Pfam" id="PF03919">
    <property type="entry name" value="mRNA_cap_C"/>
    <property type="match status" value="1"/>
</dbReference>
<gene>
    <name evidence="14" type="ORF">SLOPH_1366</name>
</gene>
<comment type="catalytic activity">
    <reaction evidence="10">
        <text>a 5'-end diphospho-ribonucleoside in mRNA + GTP + H(+) = a 5'-end (5'-triphosphoguanosine)-ribonucleoside in mRNA + diphosphate</text>
        <dbReference type="Rhea" id="RHEA:67012"/>
        <dbReference type="Rhea" id="RHEA-COMP:17165"/>
        <dbReference type="Rhea" id="RHEA-COMP:17166"/>
        <dbReference type="ChEBI" id="CHEBI:15378"/>
        <dbReference type="ChEBI" id="CHEBI:33019"/>
        <dbReference type="ChEBI" id="CHEBI:37565"/>
        <dbReference type="ChEBI" id="CHEBI:167616"/>
        <dbReference type="ChEBI" id="CHEBI:167617"/>
        <dbReference type="EC" id="2.7.7.50"/>
    </reaction>
    <physiologicalReaction direction="left-to-right" evidence="10">
        <dbReference type="Rhea" id="RHEA:67013"/>
    </physiologicalReaction>
</comment>
<organism evidence="14 15">
    <name type="scientific">Spraguea lophii (strain 42_110)</name>
    <name type="common">Microsporidian parasite</name>
    <dbReference type="NCBI Taxonomy" id="1358809"/>
    <lineage>
        <taxon>Eukaryota</taxon>
        <taxon>Fungi</taxon>
        <taxon>Fungi incertae sedis</taxon>
        <taxon>Microsporidia</taxon>
        <taxon>Spragueidae</taxon>
        <taxon>Spraguea</taxon>
    </lineage>
</organism>
<dbReference type="OMA" id="NEDYLVC"/>
<feature type="domain" description="mRNA capping enzyme adenylation" evidence="12">
    <location>
        <begin position="40"/>
        <end position="207"/>
    </location>
</feature>
<dbReference type="VEuPathDB" id="MicrosporidiaDB:SLOPH_1366"/>
<dbReference type="EMBL" id="ATCN01000299">
    <property type="protein sequence ID" value="EPR79324.1"/>
    <property type="molecule type" value="Genomic_DNA"/>
</dbReference>
<dbReference type="AlphaFoldDB" id="S7XJV5"/>
<dbReference type="Gene3D" id="2.40.50.140">
    <property type="entry name" value="Nucleic acid-binding proteins"/>
    <property type="match status" value="1"/>
</dbReference>
<dbReference type="GO" id="GO:0005525">
    <property type="term" value="F:GTP binding"/>
    <property type="evidence" value="ECO:0007669"/>
    <property type="project" value="UniProtKB-KW"/>
</dbReference>
<sequence>MCTFDSIGKLVPQKDTLFLLRKIYDIIQKKRTGDNFPGMHPVTFHRYHFPLLLKEDFLVCEKSDGLRLQLFVVNIKDVTHLFFYDRKLAFYKIPFNCKIPEDYLFDVEFLVENDNVHFLVFDTLVFKNKQIFKANLLERLTMAQSFVKLLQNINFPIKTTIKRMYKSYGIVDAYKNNTQSVETDGLIFTPINEPYSLGSSKKLLKWKPPHLNTIDFLIKNTHVKNIYKLYCYTKEGKEVFFDYFIDINEAEQSNNDYGKDSKSNTNENISEKGKRKLEEESPKKQIKIEENKDYDNKIGEFTFDKEKHTVDITDGSIIKGCWALYKIREDKKRPNPIRIVVNILESMEDEVEYNDFLCYVKDIRNNWKEREKVANKK</sequence>
<evidence type="ECO:0000256" key="8">
    <source>
        <dbReference type="ARBA" id="ARBA00023134"/>
    </source>
</evidence>
<dbReference type="GO" id="GO:0006370">
    <property type="term" value="P:7-methylguanosine mRNA capping"/>
    <property type="evidence" value="ECO:0007669"/>
    <property type="project" value="UniProtKB-KW"/>
</dbReference>
<protein>
    <recommendedName>
        <fullName evidence="2">mRNA guanylyltransferase</fullName>
        <ecNumber evidence="2">2.7.7.50</ecNumber>
    </recommendedName>
</protein>
<reference evidence="15" key="1">
    <citation type="journal article" date="2013" name="PLoS Genet.">
        <title>The genome of Spraguea lophii and the basis of host-microsporidian interactions.</title>
        <authorList>
            <person name="Campbell S.E."/>
            <person name="Williams T.A."/>
            <person name="Yousuf A."/>
            <person name="Soanes D.M."/>
            <person name="Paszkiewicz K.H."/>
            <person name="Williams B.A.P."/>
        </authorList>
    </citation>
    <scope>NUCLEOTIDE SEQUENCE [LARGE SCALE GENOMIC DNA]</scope>
    <source>
        <strain evidence="15">42_110</strain>
    </source>
</reference>
<evidence type="ECO:0000259" key="12">
    <source>
        <dbReference type="Pfam" id="PF01331"/>
    </source>
</evidence>
<keyword evidence="15" id="KW-1185">Reference proteome</keyword>
<evidence type="ECO:0000256" key="1">
    <source>
        <dbReference type="ARBA" id="ARBA00004123"/>
    </source>
</evidence>
<dbReference type="Pfam" id="PF01331">
    <property type="entry name" value="mRNA_cap_enzyme"/>
    <property type="match status" value="1"/>
</dbReference>
<evidence type="ECO:0000256" key="5">
    <source>
        <dbReference type="ARBA" id="ARBA00022695"/>
    </source>
</evidence>
<dbReference type="STRING" id="1358809.S7XJV5"/>
<name>S7XJV5_SPRLO</name>
<feature type="compositionally biased region" description="Basic and acidic residues" evidence="11">
    <location>
        <begin position="269"/>
        <end position="288"/>
    </location>
</feature>
<dbReference type="SUPFAM" id="SSF50249">
    <property type="entry name" value="Nucleic acid-binding proteins"/>
    <property type="match status" value="1"/>
</dbReference>
<keyword evidence="7" id="KW-0506">mRNA capping</keyword>
<keyword evidence="6" id="KW-0547">Nucleotide-binding</keyword>
<dbReference type="FunCoup" id="S7XJV5">
    <property type="interactions" value="157"/>
</dbReference>
<dbReference type="Gene3D" id="3.30.470.30">
    <property type="entry name" value="DNA ligase/mRNA capping enzyme"/>
    <property type="match status" value="1"/>
</dbReference>
<dbReference type="PANTHER" id="PTHR10367">
    <property type="entry name" value="MRNA-CAPPING ENZYME"/>
    <property type="match status" value="1"/>
</dbReference>
<evidence type="ECO:0000256" key="10">
    <source>
        <dbReference type="ARBA" id="ARBA00044624"/>
    </source>
</evidence>
<dbReference type="PANTHER" id="PTHR10367:SF17">
    <property type="entry name" value="MRNA-CAPPING ENZYME"/>
    <property type="match status" value="1"/>
</dbReference>
<evidence type="ECO:0000256" key="4">
    <source>
        <dbReference type="ARBA" id="ARBA00022679"/>
    </source>
</evidence>
<evidence type="ECO:0000256" key="2">
    <source>
        <dbReference type="ARBA" id="ARBA00012475"/>
    </source>
</evidence>
<evidence type="ECO:0000256" key="11">
    <source>
        <dbReference type="SAM" id="MobiDB-lite"/>
    </source>
</evidence>
<dbReference type="OrthoDB" id="200924at2759"/>
<evidence type="ECO:0000256" key="3">
    <source>
        <dbReference type="ARBA" id="ARBA00022664"/>
    </source>
</evidence>
<proteinExistence type="predicted"/>
<evidence type="ECO:0000256" key="6">
    <source>
        <dbReference type="ARBA" id="ARBA00022741"/>
    </source>
</evidence>
<feature type="region of interest" description="Disordered" evidence="11">
    <location>
        <begin position="255"/>
        <end position="288"/>
    </location>
</feature>
<dbReference type="GO" id="GO:0004484">
    <property type="term" value="F:mRNA guanylyltransferase activity"/>
    <property type="evidence" value="ECO:0007669"/>
    <property type="project" value="UniProtKB-EC"/>
</dbReference>
<feature type="domain" description="mRNA capping enzyme C-terminal" evidence="13">
    <location>
        <begin position="212"/>
        <end position="355"/>
    </location>
</feature>
<dbReference type="InterPro" id="IPR001339">
    <property type="entry name" value="mRNA_cap_enzyme_adenylation"/>
</dbReference>
<comment type="subcellular location">
    <subcellularLocation>
        <location evidence="1">Nucleus</location>
    </subcellularLocation>
</comment>
<dbReference type="InterPro" id="IPR012340">
    <property type="entry name" value="NA-bd_OB-fold"/>
</dbReference>
<keyword evidence="5" id="KW-0548">Nucleotidyltransferase</keyword>
<dbReference type="Proteomes" id="UP000014978">
    <property type="component" value="Unassembled WGS sequence"/>
</dbReference>
<accession>S7XJV5</accession>
<keyword evidence="9" id="KW-0539">Nucleus</keyword>
<dbReference type="InterPro" id="IPR013846">
    <property type="entry name" value="mRNA_cap_enzyme_C"/>
</dbReference>